<evidence type="ECO:0000313" key="2">
    <source>
        <dbReference type="Proteomes" id="UP000009027"/>
    </source>
</evidence>
<organism evidence="1 2">
    <name type="scientific">Trypanosoma vivax (strain Y486)</name>
    <dbReference type="NCBI Taxonomy" id="1055687"/>
    <lineage>
        <taxon>Eukaryota</taxon>
        <taxon>Discoba</taxon>
        <taxon>Euglenozoa</taxon>
        <taxon>Kinetoplastea</taxon>
        <taxon>Metakinetoplastina</taxon>
        <taxon>Trypanosomatida</taxon>
        <taxon>Trypanosomatidae</taxon>
        <taxon>Trypanosoma</taxon>
        <taxon>Duttonella</taxon>
    </lineage>
</organism>
<keyword evidence="2" id="KW-1185">Reference proteome</keyword>
<evidence type="ECO:0000313" key="1">
    <source>
        <dbReference type="EMBL" id="CCD18153.1"/>
    </source>
</evidence>
<feature type="non-terminal residue" evidence="1">
    <location>
        <position position="525"/>
    </location>
</feature>
<protein>
    <submittedName>
        <fullName evidence="1">Uncharacterized protein</fullName>
    </submittedName>
</protein>
<accession>F9WKX1</accession>
<gene>
    <name evidence="1" type="ORF">TvY486_0007890</name>
</gene>
<sequence length="525" mass="57221">MPPTPAERNNWPLEDKMQLTLVHIKSLQGAGGALVAESGCLKIVQVRAVAAIRRANTQTSGHPAQQSQQRAVAVLPTGDRSEQQHQENNTALATSSVCPRAMQAVRNGCGKKPLKPEKEICACDDVLGFFMVTSSGRFLAACRDMLPLPLKPGFVLRDDWGEMVVLAGSGGLAGGMARLGRCVHNRRHALQMAKAEPGARVASLVWPLKPPRGEEDRYYQARLNVRKVREPVPSEARSSRCGWLGVGSKRLACARCKKSCSLMACGAFNKTGRAGTRSCGCDRVRYEAATSDVAREKGVPAGALGRRFEQLRKVDDTRVKDALDTVKLHWAPPKAVGKDKTPRPLFNGHGILRRARITRVAAEEGQRQLSLQKVNVGTLPLEWASRALNNKALQRFDAVWRNVLRSLEPRSCKREPNLGISEADSGAMEGAGVIFEASQKPAEVFVVSFAVVEGKAGGPRRRFISQPKGKNDHDDCEAEAPLQHASCYLRAVFGEVAAVFDMKASFFQVSLPQGSRTSFRCRTEA</sequence>
<dbReference type="Proteomes" id="UP000009027">
    <property type="component" value="Unassembled WGS sequence"/>
</dbReference>
<name>F9WKX1_TRYVY</name>
<reference evidence="1 2" key="1">
    <citation type="journal article" date="2012" name="Proc. Natl. Acad. Sci. U.S.A.">
        <title>Antigenic diversity is generated by distinct evolutionary mechanisms in African trypanosome species.</title>
        <authorList>
            <person name="Jackson A.P."/>
            <person name="Berry A."/>
            <person name="Aslett M."/>
            <person name="Allison H.C."/>
            <person name="Burton P."/>
            <person name="Vavrova-Anderson J."/>
            <person name="Brown R."/>
            <person name="Browne H."/>
            <person name="Corton N."/>
            <person name="Hauser H."/>
            <person name="Gamble J."/>
            <person name="Gilderthorp R."/>
            <person name="Marcello L."/>
            <person name="McQuillan J."/>
            <person name="Otto T.D."/>
            <person name="Quail M.A."/>
            <person name="Sanders M.J."/>
            <person name="van Tonder A."/>
            <person name="Ginger M.L."/>
            <person name="Field M.C."/>
            <person name="Barry J.D."/>
            <person name="Hertz-Fowler C."/>
            <person name="Berriman M."/>
        </authorList>
    </citation>
    <scope>NUCLEOTIDE SEQUENCE</scope>
    <source>
        <strain evidence="1 2">Y486</strain>
    </source>
</reference>
<dbReference type="EMBL" id="CAEX01000489">
    <property type="protein sequence ID" value="CCD18153.1"/>
    <property type="molecule type" value="Genomic_DNA"/>
</dbReference>
<dbReference type="AlphaFoldDB" id="F9WKX1"/>
<proteinExistence type="predicted"/>